<keyword evidence="1" id="KW-0732">Signal</keyword>
<accession>H2B169</accession>
<dbReference type="HOGENOM" id="CLU_940748_0_0_1"/>
<proteinExistence type="predicted"/>
<evidence type="ECO:0000256" key="1">
    <source>
        <dbReference type="SAM" id="SignalP"/>
    </source>
</evidence>
<name>H2B169_KAZAF</name>
<dbReference type="GeneID" id="13886558"/>
<feature type="signal peptide" evidence="1">
    <location>
        <begin position="1"/>
        <end position="25"/>
    </location>
</feature>
<dbReference type="KEGG" id="kaf:KAFR_0K00145"/>
<dbReference type="AlphaFoldDB" id="H2B169"/>
<dbReference type="RefSeq" id="XP_003959504.1">
    <property type="nucleotide sequence ID" value="XM_003959455.1"/>
</dbReference>
<dbReference type="FunCoup" id="H2B169">
    <property type="interactions" value="16"/>
</dbReference>
<evidence type="ECO:0000313" key="2">
    <source>
        <dbReference type="EMBL" id="CCF60369.1"/>
    </source>
</evidence>
<feature type="chain" id="PRO_5003559120" evidence="1">
    <location>
        <begin position="26"/>
        <end position="287"/>
    </location>
</feature>
<sequence length="287" mass="32564">MGKMRIFFVTILSLGLLTITRQISAASIESKNVIFLKAGQTGVSGANYWLLNGSNEAIPTVYPTPINYWESLFTKNSNDNSSRYTLVDTCVDRYCQLVTLEINNGTIKNYQVKTKKSYRNMTGSTFSGGYIYHYDRDDYSRLKDKKIGLNWQYLTQYCSQAVANLCAIVETVVYKMLTAFNQRSDYCSIDHILLNAYKEWVVFVSPLETDSNCNEDIPVQKIKCAVRTALETERNHEKTAFCLHIDHGSTYNMNIRLIAEGSSGMIDPWGLPCATIGDDWTKTANCW</sequence>
<dbReference type="eggNOG" id="ENOG502SBPD">
    <property type="taxonomic scope" value="Eukaryota"/>
</dbReference>
<organism evidence="2 3">
    <name type="scientific">Kazachstania africana (strain ATCC 22294 / BCRC 22015 / CBS 2517 / CECT 1963 / NBRC 1671 / NRRL Y-8276)</name>
    <name type="common">Yeast</name>
    <name type="synonym">Kluyveromyces africanus</name>
    <dbReference type="NCBI Taxonomy" id="1071382"/>
    <lineage>
        <taxon>Eukaryota</taxon>
        <taxon>Fungi</taxon>
        <taxon>Dikarya</taxon>
        <taxon>Ascomycota</taxon>
        <taxon>Saccharomycotina</taxon>
        <taxon>Saccharomycetes</taxon>
        <taxon>Saccharomycetales</taxon>
        <taxon>Saccharomycetaceae</taxon>
        <taxon>Kazachstania</taxon>
    </lineage>
</organism>
<gene>
    <name evidence="2" type="primary">KAFR0K00145</name>
    <name evidence="2" type="ORF">KAFR_0K00145</name>
</gene>
<reference evidence="2 3" key="1">
    <citation type="journal article" date="2011" name="Proc. Natl. Acad. Sci. U.S.A.">
        <title>Evolutionary erosion of yeast sex chromosomes by mating-type switching accidents.</title>
        <authorList>
            <person name="Gordon J.L."/>
            <person name="Armisen D."/>
            <person name="Proux-Wera E."/>
            <person name="Oheigeartaigh S.S."/>
            <person name="Byrne K.P."/>
            <person name="Wolfe K.H."/>
        </authorList>
    </citation>
    <scope>NUCLEOTIDE SEQUENCE [LARGE SCALE GENOMIC DNA]</scope>
    <source>
        <strain evidence="3">ATCC 22294 / BCRC 22015 / CBS 2517 / CECT 1963 / NBRC 1671 / NRRL Y-8276</strain>
    </source>
</reference>
<dbReference type="InParanoid" id="H2B169"/>
<dbReference type="EMBL" id="HE650831">
    <property type="protein sequence ID" value="CCF60369.1"/>
    <property type="molecule type" value="Genomic_DNA"/>
</dbReference>
<evidence type="ECO:0000313" key="3">
    <source>
        <dbReference type="Proteomes" id="UP000005220"/>
    </source>
</evidence>
<dbReference type="OrthoDB" id="4037229at2759"/>
<protein>
    <submittedName>
        <fullName evidence="2">Uncharacterized protein</fullName>
    </submittedName>
</protein>
<keyword evidence="3" id="KW-1185">Reference proteome</keyword>
<dbReference type="Proteomes" id="UP000005220">
    <property type="component" value="Chromosome 11"/>
</dbReference>